<proteinExistence type="predicted"/>
<sequence length="16" mass="1706">MWRSRGGDGSSIAPTK</sequence>
<dbReference type="EMBL" id="GBRH01275712">
    <property type="protein sequence ID" value="JAD22183.1"/>
    <property type="molecule type" value="Transcribed_RNA"/>
</dbReference>
<accession>A0A0A8YA23</accession>
<protein>
    <submittedName>
        <fullName evidence="1">Uncharacterized protein</fullName>
    </submittedName>
</protein>
<name>A0A0A8YA23_ARUDO</name>
<organism evidence="1">
    <name type="scientific">Arundo donax</name>
    <name type="common">Giant reed</name>
    <name type="synonym">Donax arundinaceus</name>
    <dbReference type="NCBI Taxonomy" id="35708"/>
    <lineage>
        <taxon>Eukaryota</taxon>
        <taxon>Viridiplantae</taxon>
        <taxon>Streptophyta</taxon>
        <taxon>Embryophyta</taxon>
        <taxon>Tracheophyta</taxon>
        <taxon>Spermatophyta</taxon>
        <taxon>Magnoliopsida</taxon>
        <taxon>Liliopsida</taxon>
        <taxon>Poales</taxon>
        <taxon>Poaceae</taxon>
        <taxon>PACMAD clade</taxon>
        <taxon>Arundinoideae</taxon>
        <taxon>Arundineae</taxon>
        <taxon>Arundo</taxon>
    </lineage>
</organism>
<dbReference type="AlphaFoldDB" id="A0A0A8YA23"/>
<reference evidence="1" key="1">
    <citation type="submission" date="2014-09" db="EMBL/GenBank/DDBJ databases">
        <authorList>
            <person name="Magalhaes I.L.F."/>
            <person name="Oliveira U."/>
            <person name="Santos F.R."/>
            <person name="Vidigal T.H.D.A."/>
            <person name="Brescovit A.D."/>
            <person name="Santos A.J."/>
        </authorList>
    </citation>
    <scope>NUCLEOTIDE SEQUENCE</scope>
    <source>
        <tissue evidence="1">Shoot tissue taken approximately 20 cm above the soil surface</tissue>
    </source>
</reference>
<evidence type="ECO:0000313" key="1">
    <source>
        <dbReference type="EMBL" id="JAD22183.1"/>
    </source>
</evidence>
<reference evidence="1" key="2">
    <citation type="journal article" date="2015" name="Data Brief">
        <title>Shoot transcriptome of the giant reed, Arundo donax.</title>
        <authorList>
            <person name="Barrero R.A."/>
            <person name="Guerrero F.D."/>
            <person name="Moolhuijzen P."/>
            <person name="Goolsby J.A."/>
            <person name="Tidwell J."/>
            <person name="Bellgard S.E."/>
            <person name="Bellgard M.I."/>
        </authorList>
    </citation>
    <scope>NUCLEOTIDE SEQUENCE</scope>
    <source>
        <tissue evidence="1">Shoot tissue taken approximately 20 cm above the soil surface</tissue>
    </source>
</reference>